<dbReference type="GO" id="GO:0004674">
    <property type="term" value="F:protein serine/threonine kinase activity"/>
    <property type="evidence" value="ECO:0007669"/>
    <property type="project" value="UniProtKB-KW"/>
</dbReference>
<protein>
    <recommendedName>
        <fullName evidence="8">Protein kinase domain-containing protein</fullName>
    </recommendedName>
</protein>
<dbReference type="PROSITE" id="PS00107">
    <property type="entry name" value="PROTEIN_KINASE_ATP"/>
    <property type="match status" value="1"/>
</dbReference>
<dbReference type="SUPFAM" id="SSF56112">
    <property type="entry name" value="Protein kinase-like (PK-like)"/>
    <property type="match status" value="1"/>
</dbReference>
<dbReference type="PROSITE" id="PS00108">
    <property type="entry name" value="PROTEIN_KINASE_ST"/>
    <property type="match status" value="1"/>
</dbReference>
<organism evidence="10">
    <name type="scientific">Selaginella moellendorffii</name>
    <name type="common">Spikemoss</name>
    <dbReference type="NCBI Taxonomy" id="88036"/>
    <lineage>
        <taxon>Eukaryota</taxon>
        <taxon>Viridiplantae</taxon>
        <taxon>Streptophyta</taxon>
        <taxon>Embryophyta</taxon>
        <taxon>Tracheophyta</taxon>
        <taxon>Lycopodiopsida</taxon>
        <taxon>Selaginellales</taxon>
        <taxon>Selaginellaceae</taxon>
        <taxon>Selaginella</taxon>
    </lineage>
</organism>
<dbReference type="InterPro" id="IPR011009">
    <property type="entry name" value="Kinase-like_dom_sf"/>
</dbReference>
<dbReference type="Pfam" id="PF07714">
    <property type="entry name" value="PK_Tyr_Ser-Thr"/>
    <property type="match status" value="1"/>
</dbReference>
<evidence type="ECO:0000256" key="7">
    <source>
        <dbReference type="RuleBase" id="RU000304"/>
    </source>
</evidence>
<dbReference type="HOGENOM" id="CLU_000288_21_4_1"/>
<dbReference type="OrthoDB" id="4062651at2759"/>
<feature type="binding site" evidence="6">
    <location>
        <position position="44"/>
    </location>
    <ligand>
        <name>ATP</name>
        <dbReference type="ChEBI" id="CHEBI:30616"/>
    </ligand>
</feature>
<dbReference type="STRING" id="88036.D8QW10"/>
<dbReference type="PANTHER" id="PTHR46008">
    <property type="entry name" value="LEAF RUST 10 DISEASE-RESISTANCE LOCUS RECEPTOR-LIKE PROTEIN KINASE-LIKE 1.4"/>
    <property type="match status" value="1"/>
</dbReference>
<evidence type="ECO:0000256" key="3">
    <source>
        <dbReference type="ARBA" id="ARBA00022741"/>
    </source>
</evidence>
<dbReference type="InterPro" id="IPR001245">
    <property type="entry name" value="Ser-Thr/Tyr_kinase_cat_dom"/>
</dbReference>
<dbReference type="EMBL" id="GL377567">
    <property type="protein sequence ID" value="EFJ36151.1"/>
    <property type="molecule type" value="Genomic_DNA"/>
</dbReference>
<evidence type="ECO:0000256" key="5">
    <source>
        <dbReference type="ARBA" id="ARBA00022840"/>
    </source>
</evidence>
<dbReference type="Gene3D" id="1.10.510.10">
    <property type="entry name" value="Transferase(Phosphotransferase) domain 1"/>
    <property type="match status" value="1"/>
</dbReference>
<evidence type="ECO:0000256" key="4">
    <source>
        <dbReference type="ARBA" id="ARBA00022777"/>
    </source>
</evidence>
<evidence type="ECO:0000313" key="10">
    <source>
        <dbReference type="Proteomes" id="UP000001514"/>
    </source>
</evidence>
<feature type="domain" description="Protein kinase" evidence="8">
    <location>
        <begin position="15"/>
        <end position="286"/>
    </location>
</feature>
<dbReference type="GO" id="GO:0005524">
    <property type="term" value="F:ATP binding"/>
    <property type="evidence" value="ECO:0007669"/>
    <property type="project" value="UniProtKB-UniRule"/>
</dbReference>
<reference evidence="9 10" key="1">
    <citation type="journal article" date="2011" name="Science">
        <title>The Selaginella genome identifies genetic changes associated with the evolution of vascular plants.</title>
        <authorList>
            <person name="Banks J.A."/>
            <person name="Nishiyama T."/>
            <person name="Hasebe M."/>
            <person name="Bowman J.L."/>
            <person name="Gribskov M."/>
            <person name="dePamphilis C."/>
            <person name="Albert V.A."/>
            <person name="Aono N."/>
            <person name="Aoyama T."/>
            <person name="Ambrose B.A."/>
            <person name="Ashton N.W."/>
            <person name="Axtell M.J."/>
            <person name="Barker E."/>
            <person name="Barker M.S."/>
            <person name="Bennetzen J.L."/>
            <person name="Bonawitz N.D."/>
            <person name="Chapple C."/>
            <person name="Cheng C."/>
            <person name="Correa L.G."/>
            <person name="Dacre M."/>
            <person name="DeBarry J."/>
            <person name="Dreyer I."/>
            <person name="Elias M."/>
            <person name="Engstrom E.M."/>
            <person name="Estelle M."/>
            <person name="Feng L."/>
            <person name="Finet C."/>
            <person name="Floyd S.K."/>
            <person name="Frommer W.B."/>
            <person name="Fujita T."/>
            <person name="Gramzow L."/>
            <person name="Gutensohn M."/>
            <person name="Harholt J."/>
            <person name="Hattori M."/>
            <person name="Heyl A."/>
            <person name="Hirai T."/>
            <person name="Hiwatashi Y."/>
            <person name="Ishikawa M."/>
            <person name="Iwata M."/>
            <person name="Karol K.G."/>
            <person name="Koehler B."/>
            <person name="Kolukisaoglu U."/>
            <person name="Kubo M."/>
            <person name="Kurata T."/>
            <person name="Lalonde S."/>
            <person name="Li K."/>
            <person name="Li Y."/>
            <person name="Litt A."/>
            <person name="Lyons E."/>
            <person name="Manning G."/>
            <person name="Maruyama T."/>
            <person name="Michael T.P."/>
            <person name="Mikami K."/>
            <person name="Miyazaki S."/>
            <person name="Morinaga S."/>
            <person name="Murata T."/>
            <person name="Mueller-Roeber B."/>
            <person name="Nelson D.R."/>
            <person name="Obara M."/>
            <person name="Oguri Y."/>
            <person name="Olmstead R.G."/>
            <person name="Onodera N."/>
            <person name="Petersen B.L."/>
            <person name="Pils B."/>
            <person name="Prigge M."/>
            <person name="Rensing S.A."/>
            <person name="Riano-Pachon D.M."/>
            <person name="Roberts A.W."/>
            <person name="Sato Y."/>
            <person name="Scheller H.V."/>
            <person name="Schulz B."/>
            <person name="Schulz C."/>
            <person name="Shakirov E.V."/>
            <person name="Shibagaki N."/>
            <person name="Shinohara N."/>
            <person name="Shippen D.E."/>
            <person name="Soerensen I."/>
            <person name="Sotooka R."/>
            <person name="Sugimoto N."/>
            <person name="Sugita M."/>
            <person name="Sumikawa N."/>
            <person name="Tanurdzic M."/>
            <person name="Theissen G."/>
            <person name="Ulvskov P."/>
            <person name="Wakazuki S."/>
            <person name="Weng J.K."/>
            <person name="Willats W.W."/>
            <person name="Wipf D."/>
            <person name="Wolf P.G."/>
            <person name="Yang L."/>
            <person name="Zimmer A.D."/>
            <person name="Zhu Q."/>
            <person name="Mitros T."/>
            <person name="Hellsten U."/>
            <person name="Loque D."/>
            <person name="Otillar R."/>
            <person name="Salamov A."/>
            <person name="Schmutz J."/>
            <person name="Shapiro H."/>
            <person name="Lindquist E."/>
            <person name="Lucas S."/>
            <person name="Rokhsar D."/>
            <person name="Grigoriev I.V."/>
        </authorList>
    </citation>
    <scope>NUCLEOTIDE SEQUENCE [LARGE SCALE GENOMIC DNA]</scope>
</reference>
<keyword evidence="3 6" id="KW-0547">Nucleotide-binding</keyword>
<evidence type="ECO:0000256" key="6">
    <source>
        <dbReference type="PROSITE-ProRule" id="PRU10141"/>
    </source>
</evidence>
<dbReference type="PIRSF" id="PIRSF000654">
    <property type="entry name" value="Integrin-linked_kinase"/>
    <property type="match status" value="1"/>
</dbReference>
<keyword evidence="1 7" id="KW-0723">Serine/threonine-protein kinase</keyword>
<name>D8QW10_SELML</name>
<dbReference type="OMA" id="HETEFSI"/>
<evidence type="ECO:0000256" key="2">
    <source>
        <dbReference type="ARBA" id="ARBA00022679"/>
    </source>
</evidence>
<dbReference type="eggNOG" id="KOG1187">
    <property type="taxonomic scope" value="Eukaryota"/>
</dbReference>
<keyword evidence="2" id="KW-0808">Transferase</keyword>
<dbReference type="InParanoid" id="D8QW10"/>
<dbReference type="InterPro" id="IPR008271">
    <property type="entry name" value="Ser/Thr_kinase_AS"/>
</dbReference>
<comment type="similarity">
    <text evidence="7">Belongs to the protein kinase superfamily.</text>
</comment>
<dbReference type="PANTHER" id="PTHR46008:SF48">
    <property type="entry name" value="PROTEIN KINASE DOMAIN-CONTAINING PROTEIN"/>
    <property type="match status" value="1"/>
</dbReference>
<feature type="non-terminal residue" evidence="9">
    <location>
        <position position="1"/>
    </location>
</feature>
<sequence length="286" mass="32066">RIFTWAEMERATKCFRSDLKLGTGSFGTVYKGKLDDGTTVAIKKANNGNAPRIQQFLNEVTILSKVNHRNLVKMLGCCIEREVPLLVYEFVPRGTLYEHLHRRGDTLSWKNRLRIATETAEALTYLHFAASPPIYHRDVKSSNILLDEKLTAKVADFGISKLVPIDSTHISTTLHGTPGYIDPQYQQSYQLTDKSDVYSFGVVILEVITGQMPVDFSRCASDKNLSTFAMSVIQRGAISELIDKRLDARTPEMLECVAKVANLAALCLQFDGSSRPTMKFVLEELK</sequence>
<evidence type="ECO:0000259" key="8">
    <source>
        <dbReference type="PROSITE" id="PS50011"/>
    </source>
</evidence>
<feature type="non-terminal residue" evidence="9">
    <location>
        <position position="286"/>
    </location>
</feature>
<keyword evidence="5 6" id="KW-0067">ATP-binding</keyword>
<dbReference type="Proteomes" id="UP000001514">
    <property type="component" value="Unassembled WGS sequence"/>
</dbReference>
<evidence type="ECO:0000313" key="9">
    <source>
        <dbReference type="EMBL" id="EFJ36151.1"/>
    </source>
</evidence>
<dbReference type="FunFam" id="3.30.200.20:FF:000162">
    <property type="entry name" value="Adenine nucleotide alpha hydrolase-like domain kinase"/>
    <property type="match status" value="1"/>
</dbReference>
<dbReference type="InterPro" id="IPR017441">
    <property type="entry name" value="Protein_kinase_ATP_BS"/>
</dbReference>
<dbReference type="FunCoup" id="D8QW10">
    <property type="interactions" value="184"/>
</dbReference>
<keyword evidence="4" id="KW-0418">Kinase</keyword>
<dbReference type="KEGG" id="smo:SELMODRAFT_23147"/>
<dbReference type="CDD" id="cd14066">
    <property type="entry name" value="STKc_IRAK"/>
    <property type="match status" value="1"/>
</dbReference>
<evidence type="ECO:0000256" key="1">
    <source>
        <dbReference type="ARBA" id="ARBA00022527"/>
    </source>
</evidence>
<dbReference type="InterPro" id="IPR000719">
    <property type="entry name" value="Prot_kinase_dom"/>
</dbReference>
<accession>D8QW10</accession>
<dbReference type="AlphaFoldDB" id="D8QW10"/>
<dbReference type="Gene3D" id="3.30.200.20">
    <property type="entry name" value="Phosphorylase Kinase, domain 1"/>
    <property type="match status" value="1"/>
</dbReference>
<dbReference type="Gramene" id="EFJ36151">
    <property type="protein sequence ID" value="EFJ36151"/>
    <property type="gene ID" value="SELMODRAFT_23147"/>
</dbReference>
<dbReference type="FunFam" id="1.10.510.10:FF:000084">
    <property type="entry name" value="Wall-associated receptor kinase 2"/>
    <property type="match status" value="1"/>
</dbReference>
<keyword evidence="10" id="KW-1185">Reference proteome</keyword>
<gene>
    <name evidence="9" type="ORF">SELMODRAFT_23147</name>
</gene>
<proteinExistence type="inferred from homology"/>
<dbReference type="PROSITE" id="PS50011">
    <property type="entry name" value="PROTEIN_KINASE_DOM"/>
    <property type="match status" value="1"/>
</dbReference>
<dbReference type="SMART" id="SM00220">
    <property type="entry name" value="S_TKc"/>
    <property type="match status" value="1"/>
</dbReference>